<protein>
    <submittedName>
        <fullName evidence="8">Integrase</fullName>
    </submittedName>
</protein>
<dbReference type="EMBL" id="CP019352">
    <property type="protein sequence ID" value="APX99752.1"/>
    <property type="molecule type" value="Genomic_DNA"/>
</dbReference>
<dbReference type="Pfam" id="PF13495">
    <property type="entry name" value="Phage_int_SAM_4"/>
    <property type="match status" value="1"/>
</dbReference>
<dbReference type="Pfam" id="PF00589">
    <property type="entry name" value="Phage_integrase"/>
    <property type="match status" value="1"/>
</dbReference>
<dbReference type="InterPro" id="IPR011010">
    <property type="entry name" value="DNA_brk_join_enz"/>
</dbReference>
<name>A0AAC9PWH2_9FLAO</name>
<feature type="domain" description="Tyr recombinase" evidence="6">
    <location>
        <begin position="102"/>
        <end position="274"/>
    </location>
</feature>
<proteinExistence type="inferred from homology"/>
<dbReference type="AlphaFoldDB" id="A0AAC9PWH2"/>
<feature type="domain" description="Core-binding (CB)" evidence="7">
    <location>
        <begin position="1"/>
        <end position="85"/>
    </location>
</feature>
<dbReference type="PROSITE" id="PS51898">
    <property type="entry name" value="TYR_RECOMBINASE"/>
    <property type="match status" value="1"/>
</dbReference>
<dbReference type="PROSITE" id="PS51900">
    <property type="entry name" value="CB"/>
    <property type="match status" value="1"/>
</dbReference>
<comment type="similarity">
    <text evidence="1">Belongs to the 'phage' integrase family.</text>
</comment>
<dbReference type="RefSeq" id="WP_076732379.1">
    <property type="nucleotide sequence ID" value="NZ_CP019352.1"/>
</dbReference>
<gene>
    <name evidence="8" type="ORF">BWR22_05320</name>
</gene>
<dbReference type="InterPro" id="IPR050090">
    <property type="entry name" value="Tyrosine_recombinase_XerCD"/>
</dbReference>
<evidence type="ECO:0000256" key="3">
    <source>
        <dbReference type="ARBA" id="ARBA00023125"/>
    </source>
</evidence>
<sequence>MSDIATFLDFKKLLEIKRYSDNSINTYLGLIKSFHKYVGFEIDLNTIENKVLLALIIQIVKEKELAYTTHKQLCAALKLFYKEMYNREIDFLPVYPTRRPSPLPNIISTKEVKAILESHNNLKHRAMLTVIYALGLRSGELINMRIEDINGDRNQILIRSGKGNKDRVLPLPDSLKTLLRSYYTQYKPKTYLFCGRNGEKYAPESLRKVFKLALRKANINKKITLHSLRHAYATHLMDKGTDVRIIKELLGHSSIKTTLIYTHVTQKTLQNIPSPLDFL</sequence>
<dbReference type="InterPro" id="IPR002104">
    <property type="entry name" value="Integrase_catalytic"/>
</dbReference>
<evidence type="ECO:0000259" key="6">
    <source>
        <dbReference type="PROSITE" id="PS51898"/>
    </source>
</evidence>
<keyword evidence="4" id="KW-0233">DNA recombination</keyword>
<dbReference type="InterPro" id="IPR004107">
    <property type="entry name" value="Integrase_SAM-like_N"/>
</dbReference>
<dbReference type="GO" id="GO:0003677">
    <property type="term" value="F:DNA binding"/>
    <property type="evidence" value="ECO:0007669"/>
    <property type="project" value="UniProtKB-UniRule"/>
</dbReference>
<accession>A0AAC9PWH2</accession>
<dbReference type="SUPFAM" id="SSF56349">
    <property type="entry name" value="DNA breaking-rejoining enzymes"/>
    <property type="match status" value="1"/>
</dbReference>
<organism evidence="8 9">
    <name type="scientific">Lacinutrix venerupis</name>
    <dbReference type="NCBI Taxonomy" id="1486034"/>
    <lineage>
        <taxon>Bacteria</taxon>
        <taxon>Pseudomonadati</taxon>
        <taxon>Bacteroidota</taxon>
        <taxon>Flavobacteriia</taxon>
        <taxon>Flavobacteriales</taxon>
        <taxon>Flavobacteriaceae</taxon>
        <taxon>Lacinutrix</taxon>
    </lineage>
</organism>
<evidence type="ECO:0000259" key="7">
    <source>
        <dbReference type="PROSITE" id="PS51900"/>
    </source>
</evidence>
<dbReference type="PANTHER" id="PTHR30349">
    <property type="entry name" value="PHAGE INTEGRASE-RELATED"/>
    <property type="match status" value="1"/>
</dbReference>
<reference evidence="8 9" key="1">
    <citation type="submission" date="2017-01" db="EMBL/GenBank/DDBJ databases">
        <title>Complete genome of Lacinutrix venerupis DOK2-8 isolated from seawater in Dokdo.</title>
        <authorList>
            <person name="Chi W.-J."/>
            <person name="Kim J.H."/>
        </authorList>
    </citation>
    <scope>NUCLEOTIDE SEQUENCE [LARGE SCALE GENOMIC DNA]</scope>
    <source>
        <strain evidence="8 9">DOK2-8</strain>
    </source>
</reference>
<evidence type="ECO:0000313" key="9">
    <source>
        <dbReference type="Proteomes" id="UP000187506"/>
    </source>
</evidence>
<dbReference type="KEGG" id="lvn:BWR22_05320"/>
<evidence type="ECO:0000256" key="2">
    <source>
        <dbReference type="ARBA" id="ARBA00022908"/>
    </source>
</evidence>
<dbReference type="GO" id="GO:0015074">
    <property type="term" value="P:DNA integration"/>
    <property type="evidence" value="ECO:0007669"/>
    <property type="project" value="UniProtKB-KW"/>
</dbReference>
<keyword evidence="2" id="KW-0229">DNA integration</keyword>
<dbReference type="Gene3D" id="1.10.443.10">
    <property type="entry name" value="Intergrase catalytic core"/>
    <property type="match status" value="1"/>
</dbReference>
<keyword evidence="9" id="KW-1185">Reference proteome</keyword>
<dbReference type="Gene3D" id="1.10.150.130">
    <property type="match status" value="1"/>
</dbReference>
<dbReference type="Proteomes" id="UP000187506">
    <property type="component" value="Chromosome"/>
</dbReference>
<dbReference type="GO" id="GO:0006310">
    <property type="term" value="P:DNA recombination"/>
    <property type="evidence" value="ECO:0007669"/>
    <property type="project" value="UniProtKB-KW"/>
</dbReference>
<evidence type="ECO:0000256" key="4">
    <source>
        <dbReference type="ARBA" id="ARBA00023172"/>
    </source>
</evidence>
<dbReference type="PANTHER" id="PTHR30349:SF64">
    <property type="entry name" value="PROPHAGE INTEGRASE INTD-RELATED"/>
    <property type="match status" value="1"/>
</dbReference>
<evidence type="ECO:0000313" key="8">
    <source>
        <dbReference type="EMBL" id="APX99752.1"/>
    </source>
</evidence>
<evidence type="ECO:0000256" key="1">
    <source>
        <dbReference type="ARBA" id="ARBA00008857"/>
    </source>
</evidence>
<keyword evidence="3 5" id="KW-0238">DNA-binding</keyword>
<dbReference type="InterPro" id="IPR044068">
    <property type="entry name" value="CB"/>
</dbReference>
<dbReference type="InterPro" id="IPR013762">
    <property type="entry name" value="Integrase-like_cat_sf"/>
</dbReference>
<dbReference type="InterPro" id="IPR010998">
    <property type="entry name" value="Integrase_recombinase_N"/>
</dbReference>
<evidence type="ECO:0000256" key="5">
    <source>
        <dbReference type="PROSITE-ProRule" id="PRU01248"/>
    </source>
</evidence>